<dbReference type="AlphaFoldDB" id="A0A0L0NNK6"/>
<name>A0A0L0NNK6_CANAR</name>
<dbReference type="Proteomes" id="UP000037122">
    <property type="component" value="Unassembled WGS sequence"/>
</dbReference>
<dbReference type="VEuPathDB" id="FungiDB:QG37_08158"/>
<sequence>MVYSRGHRVADDMDKAKLPLKFVISREVMKKVHFLVNSKNCGMIFSRFFVLFLLQ</sequence>
<comment type="caution">
    <text evidence="1">The sequence shown here is derived from an EMBL/GenBank/DDBJ whole genome shotgun (WGS) entry which is preliminary data.</text>
</comment>
<proteinExistence type="predicted"/>
<organism evidence="1 2">
    <name type="scientific">Candidozyma auris</name>
    <name type="common">Yeast</name>
    <name type="synonym">Candida auris</name>
    <dbReference type="NCBI Taxonomy" id="498019"/>
    <lineage>
        <taxon>Eukaryota</taxon>
        <taxon>Fungi</taxon>
        <taxon>Dikarya</taxon>
        <taxon>Ascomycota</taxon>
        <taxon>Saccharomycotina</taxon>
        <taxon>Pichiomycetes</taxon>
        <taxon>Metschnikowiaceae</taxon>
        <taxon>Candidozyma</taxon>
    </lineage>
</organism>
<protein>
    <submittedName>
        <fullName evidence="1">Uncharacterized protein</fullName>
    </submittedName>
</protein>
<evidence type="ECO:0000313" key="2">
    <source>
        <dbReference type="Proteomes" id="UP000037122"/>
    </source>
</evidence>
<gene>
    <name evidence="1" type="ORF">QG37_08158</name>
</gene>
<evidence type="ECO:0000313" key="1">
    <source>
        <dbReference type="EMBL" id="KND95618.1"/>
    </source>
</evidence>
<reference evidence="2" key="1">
    <citation type="journal article" date="2015" name="BMC Genomics">
        <title>Draft genome of a commonly misdiagnosed multidrug resistant pathogen Candida auris.</title>
        <authorList>
            <person name="Chatterjee S."/>
            <person name="Alampalli S.V."/>
            <person name="Nageshan R.K."/>
            <person name="Chettiar S.T."/>
            <person name="Joshi S."/>
            <person name="Tatu U.S."/>
        </authorList>
    </citation>
    <scope>NUCLEOTIDE SEQUENCE [LARGE SCALE GENOMIC DNA]</scope>
    <source>
        <strain evidence="2">6684</strain>
    </source>
</reference>
<accession>A0A0L0NNK6</accession>
<dbReference type="EMBL" id="LGST01000067">
    <property type="protein sequence ID" value="KND95618.1"/>
    <property type="molecule type" value="Genomic_DNA"/>
</dbReference>